<reference evidence="1" key="1">
    <citation type="submission" date="2019-03" db="EMBL/GenBank/DDBJ databases">
        <authorList>
            <person name="Mank J."/>
            <person name="Almeida P."/>
        </authorList>
    </citation>
    <scope>NUCLEOTIDE SEQUENCE</scope>
    <source>
        <strain evidence="1">78183</strain>
    </source>
</reference>
<dbReference type="AlphaFoldDB" id="A0A6N2L4T5"/>
<dbReference type="EMBL" id="CAADRP010001112">
    <property type="protein sequence ID" value="VFU35959.1"/>
    <property type="molecule type" value="Genomic_DNA"/>
</dbReference>
<sequence>MVEAQVYVISGTIAQWYFTKEDAKLEEKCLWSLIWHCMFIWTSYLFCSPCACRCRQCKSRECSWDGKPCLAVLCQSITVSSLTSSQSTSWQ</sequence>
<name>A0A6N2L4T5_SALVM</name>
<protein>
    <submittedName>
        <fullName evidence="1">Uncharacterized protein</fullName>
    </submittedName>
</protein>
<gene>
    <name evidence="1" type="ORF">SVIM_LOCUS179427</name>
</gene>
<accession>A0A6N2L4T5</accession>
<evidence type="ECO:0000313" key="1">
    <source>
        <dbReference type="EMBL" id="VFU35959.1"/>
    </source>
</evidence>
<proteinExistence type="predicted"/>
<organism evidence="1">
    <name type="scientific">Salix viminalis</name>
    <name type="common">Common osier</name>
    <name type="synonym">Basket willow</name>
    <dbReference type="NCBI Taxonomy" id="40686"/>
    <lineage>
        <taxon>Eukaryota</taxon>
        <taxon>Viridiplantae</taxon>
        <taxon>Streptophyta</taxon>
        <taxon>Embryophyta</taxon>
        <taxon>Tracheophyta</taxon>
        <taxon>Spermatophyta</taxon>
        <taxon>Magnoliopsida</taxon>
        <taxon>eudicotyledons</taxon>
        <taxon>Gunneridae</taxon>
        <taxon>Pentapetalae</taxon>
        <taxon>rosids</taxon>
        <taxon>fabids</taxon>
        <taxon>Malpighiales</taxon>
        <taxon>Salicaceae</taxon>
        <taxon>Saliceae</taxon>
        <taxon>Salix</taxon>
    </lineage>
</organism>